<accession>A0A383BFW5</accession>
<dbReference type="Gene3D" id="3.20.20.100">
    <property type="entry name" value="NADP-dependent oxidoreductase domain"/>
    <property type="match status" value="1"/>
</dbReference>
<dbReference type="AlphaFoldDB" id="A0A383BFW5"/>
<organism evidence="2">
    <name type="scientific">marine metagenome</name>
    <dbReference type="NCBI Taxonomy" id="408172"/>
    <lineage>
        <taxon>unclassified sequences</taxon>
        <taxon>metagenomes</taxon>
        <taxon>ecological metagenomes</taxon>
    </lineage>
</organism>
<dbReference type="PANTHER" id="PTHR43312:SF1">
    <property type="entry name" value="NADP-DEPENDENT OXIDOREDUCTASE DOMAIN-CONTAINING PROTEIN"/>
    <property type="match status" value="1"/>
</dbReference>
<dbReference type="InterPro" id="IPR023210">
    <property type="entry name" value="NADP_OxRdtase_dom"/>
</dbReference>
<feature type="non-terminal residue" evidence="2">
    <location>
        <position position="85"/>
    </location>
</feature>
<name>A0A383BFW5_9ZZZZ</name>
<feature type="domain" description="NADP-dependent oxidoreductase" evidence="1">
    <location>
        <begin position="16"/>
        <end position="78"/>
    </location>
</feature>
<dbReference type="EMBL" id="UINC01199759">
    <property type="protein sequence ID" value="SVE18338.1"/>
    <property type="molecule type" value="Genomic_DNA"/>
</dbReference>
<reference evidence="2" key="1">
    <citation type="submission" date="2018-05" db="EMBL/GenBank/DDBJ databases">
        <authorList>
            <person name="Lanie J.A."/>
            <person name="Ng W.-L."/>
            <person name="Kazmierczak K.M."/>
            <person name="Andrzejewski T.M."/>
            <person name="Davidsen T.M."/>
            <person name="Wayne K.J."/>
            <person name="Tettelin H."/>
            <person name="Glass J.I."/>
            <person name="Rusch D."/>
            <person name="Podicherti R."/>
            <person name="Tsui H.-C.T."/>
            <person name="Winkler M.E."/>
        </authorList>
    </citation>
    <scope>NUCLEOTIDE SEQUENCE</scope>
</reference>
<dbReference type="PANTHER" id="PTHR43312">
    <property type="entry name" value="D-THREO-ALDOSE 1-DEHYDROGENASE"/>
    <property type="match status" value="1"/>
</dbReference>
<dbReference type="InterPro" id="IPR036812">
    <property type="entry name" value="NAD(P)_OxRdtase_dom_sf"/>
</dbReference>
<gene>
    <name evidence="2" type="ORF">METZ01_LOCUS471192</name>
</gene>
<dbReference type="Pfam" id="PF00248">
    <property type="entry name" value="Aldo_ket_red"/>
    <property type="match status" value="1"/>
</dbReference>
<dbReference type="InterPro" id="IPR053135">
    <property type="entry name" value="AKR2_Oxidoreductase"/>
</dbReference>
<protein>
    <recommendedName>
        <fullName evidence="1">NADP-dependent oxidoreductase domain-containing protein</fullName>
    </recommendedName>
</protein>
<proteinExistence type="predicted"/>
<dbReference type="SUPFAM" id="SSF51430">
    <property type="entry name" value="NAD(P)-linked oxidoreductase"/>
    <property type="match status" value="1"/>
</dbReference>
<evidence type="ECO:0000313" key="2">
    <source>
        <dbReference type="EMBL" id="SVE18338.1"/>
    </source>
</evidence>
<sequence length="85" mass="9405">MEYVQLGRLGVRVSRICLGVAFRGQPDDGIAARVIERAIDLGCNFIDCANFYGKGRSEDVLGRAMRGKRDDLFITTKVWSRIGPG</sequence>
<evidence type="ECO:0000259" key="1">
    <source>
        <dbReference type="Pfam" id="PF00248"/>
    </source>
</evidence>